<feature type="domain" description="RNA polymerase sigma-70 region 2" evidence="6">
    <location>
        <begin position="10"/>
        <end position="75"/>
    </location>
</feature>
<dbReference type="InterPro" id="IPR013325">
    <property type="entry name" value="RNA_pol_sigma_r2"/>
</dbReference>
<dbReference type="SUPFAM" id="SSF88946">
    <property type="entry name" value="Sigma2 domain of RNA polymerase sigma factors"/>
    <property type="match status" value="1"/>
</dbReference>
<protein>
    <submittedName>
        <fullName evidence="8">RNA polymerase sigma factor</fullName>
    </submittedName>
</protein>
<dbReference type="Gene3D" id="1.10.1740.10">
    <property type="match status" value="1"/>
</dbReference>
<dbReference type="NCBIfam" id="TIGR02937">
    <property type="entry name" value="sigma70-ECF"/>
    <property type="match status" value="1"/>
</dbReference>
<dbReference type="InterPro" id="IPR036388">
    <property type="entry name" value="WH-like_DNA-bd_sf"/>
</dbReference>
<dbReference type="EMBL" id="JAEOAH010000031">
    <property type="protein sequence ID" value="MBK3496445.1"/>
    <property type="molecule type" value="Genomic_DNA"/>
</dbReference>
<evidence type="ECO:0000256" key="4">
    <source>
        <dbReference type="ARBA" id="ARBA00023125"/>
    </source>
</evidence>
<dbReference type="CDD" id="cd06171">
    <property type="entry name" value="Sigma70_r4"/>
    <property type="match status" value="1"/>
</dbReference>
<evidence type="ECO:0000313" key="9">
    <source>
        <dbReference type="Proteomes" id="UP000618943"/>
    </source>
</evidence>
<keyword evidence="2" id="KW-0805">Transcription regulation</keyword>
<dbReference type="SUPFAM" id="SSF88659">
    <property type="entry name" value="Sigma3 and sigma4 domains of RNA polymerase sigma factors"/>
    <property type="match status" value="1"/>
</dbReference>
<comment type="similarity">
    <text evidence="1">Belongs to the sigma-70 factor family. ECF subfamily.</text>
</comment>
<comment type="caution">
    <text evidence="8">The sequence shown here is derived from an EMBL/GenBank/DDBJ whole genome shotgun (WGS) entry which is preliminary data.</text>
</comment>
<dbReference type="PANTHER" id="PTHR43133">
    <property type="entry name" value="RNA POLYMERASE ECF-TYPE SIGMA FACTO"/>
    <property type="match status" value="1"/>
</dbReference>
<dbReference type="Pfam" id="PF08281">
    <property type="entry name" value="Sigma70_r4_2"/>
    <property type="match status" value="1"/>
</dbReference>
<dbReference type="InterPro" id="IPR013324">
    <property type="entry name" value="RNA_pol_sigma_r3/r4-like"/>
</dbReference>
<dbReference type="RefSeq" id="WP_200749910.1">
    <property type="nucleotide sequence ID" value="NZ_JAEOAH010000031.1"/>
</dbReference>
<proteinExistence type="inferred from homology"/>
<evidence type="ECO:0000259" key="6">
    <source>
        <dbReference type="Pfam" id="PF04542"/>
    </source>
</evidence>
<feature type="domain" description="RNA polymerase sigma factor 70 region 4 type 2" evidence="7">
    <location>
        <begin position="107"/>
        <end position="158"/>
    </location>
</feature>
<keyword evidence="3" id="KW-0731">Sigma factor</keyword>
<dbReference type="InterPro" id="IPR007627">
    <property type="entry name" value="RNA_pol_sigma70_r2"/>
</dbReference>
<evidence type="ECO:0000256" key="3">
    <source>
        <dbReference type="ARBA" id="ARBA00023082"/>
    </source>
</evidence>
<keyword evidence="5" id="KW-0804">Transcription</keyword>
<dbReference type="PANTHER" id="PTHR43133:SF52">
    <property type="entry name" value="ECF RNA POLYMERASE SIGMA FACTOR SIGL"/>
    <property type="match status" value="1"/>
</dbReference>
<accession>A0ABS1HAI6</accession>
<evidence type="ECO:0000256" key="5">
    <source>
        <dbReference type="ARBA" id="ARBA00023163"/>
    </source>
</evidence>
<dbReference type="InterPro" id="IPR014284">
    <property type="entry name" value="RNA_pol_sigma-70_dom"/>
</dbReference>
<evidence type="ECO:0000259" key="7">
    <source>
        <dbReference type="Pfam" id="PF08281"/>
    </source>
</evidence>
<keyword evidence="4" id="KW-0238">DNA-binding</keyword>
<evidence type="ECO:0000256" key="1">
    <source>
        <dbReference type="ARBA" id="ARBA00010641"/>
    </source>
</evidence>
<evidence type="ECO:0000313" key="8">
    <source>
        <dbReference type="EMBL" id="MBK3496445.1"/>
    </source>
</evidence>
<sequence length="178" mass="21209">MRQRLFEQYYEQYSDAIYKYIFLLVGHKETAEDLTQETFYRGFKHYAKFQEQAQIQTWLRKIARNIVYDYYRRKRIIRFIPFVAQYEPPDMSPIPSEIVEKGEKIASLYKALSQLKLEYREALILRKMEGLSIKETAQILGWSEAKVKNNTARAIQALKKIVGKEVMLDDEGFRAFTK</sequence>
<dbReference type="Proteomes" id="UP000618943">
    <property type="component" value="Unassembled WGS sequence"/>
</dbReference>
<dbReference type="InterPro" id="IPR039425">
    <property type="entry name" value="RNA_pol_sigma-70-like"/>
</dbReference>
<gene>
    <name evidence="8" type="ORF">JFL43_16585</name>
</gene>
<organism evidence="8 9">
    <name type="scientific">Viridibacillus soli</name>
    <dbReference type="NCBI Taxonomy" id="2798301"/>
    <lineage>
        <taxon>Bacteria</taxon>
        <taxon>Bacillati</taxon>
        <taxon>Bacillota</taxon>
        <taxon>Bacilli</taxon>
        <taxon>Bacillales</taxon>
        <taxon>Caryophanaceae</taxon>
        <taxon>Viridibacillus</taxon>
    </lineage>
</organism>
<dbReference type="InterPro" id="IPR013249">
    <property type="entry name" value="RNA_pol_sigma70_r4_t2"/>
</dbReference>
<dbReference type="Pfam" id="PF04542">
    <property type="entry name" value="Sigma70_r2"/>
    <property type="match status" value="1"/>
</dbReference>
<keyword evidence="9" id="KW-1185">Reference proteome</keyword>
<name>A0ABS1HAI6_9BACL</name>
<reference evidence="8 9" key="1">
    <citation type="submission" date="2020-12" db="EMBL/GenBank/DDBJ databases">
        <title>YIM B01967 draft genome.</title>
        <authorList>
            <person name="Yan X."/>
        </authorList>
    </citation>
    <scope>NUCLEOTIDE SEQUENCE [LARGE SCALE GENOMIC DNA]</scope>
    <source>
        <strain evidence="8 9">YIM B01967</strain>
    </source>
</reference>
<evidence type="ECO:0000256" key="2">
    <source>
        <dbReference type="ARBA" id="ARBA00023015"/>
    </source>
</evidence>
<dbReference type="Gene3D" id="1.10.10.10">
    <property type="entry name" value="Winged helix-like DNA-binding domain superfamily/Winged helix DNA-binding domain"/>
    <property type="match status" value="1"/>
</dbReference>